<dbReference type="Proteomes" id="UP000237271">
    <property type="component" value="Unassembled WGS sequence"/>
</dbReference>
<organism evidence="1 2">
    <name type="scientific">Phytophthora palmivora</name>
    <dbReference type="NCBI Taxonomy" id="4796"/>
    <lineage>
        <taxon>Eukaryota</taxon>
        <taxon>Sar</taxon>
        <taxon>Stramenopiles</taxon>
        <taxon>Oomycota</taxon>
        <taxon>Peronosporomycetes</taxon>
        <taxon>Peronosporales</taxon>
        <taxon>Peronosporaceae</taxon>
        <taxon>Phytophthora</taxon>
    </lineage>
</organism>
<accession>A0A2P4X9Q1</accession>
<protein>
    <submittedName>
        <fullName evidence="1">Uncharacterized protein</fullName>
    </submittedName>
</protein>
<comment type="caution">
    <text evidence="1">The sequence shown here is derived from an EMBL/GenBank/DDBJ whole genome shotgun (WGS) entry which is preliminary data.</text>
</comment>
<evidence type="ECO:0000313" key="1">
    <source>
        <dbReference type="EMBL" id="POM62258.1"/>
    </source>
</evidence>
<evidence type="ECO:0000313" key="2">
    <source>
        <dbReference type="Proteomes" id="UP000237271"/>
    </source>
</evidence>
<name>A0A2P4X9Q1_9STRA</name>
<proteinExistence type="predicted"/>
<dbReference type="EMBL" id="NCKW01015617">
    <property type="protein sequence ID" value="POM62258.1"/>
    <property type="molecule type" value="Genomic_DNA"/>
</dbReference>
<keyword evidence="2" id="KW-1185">Reference proteome</keyword>
<dbReference type="AlphaFoldDB" id="A0A2P4X9Q1"/>
<dbReference type="OrthoDB" id="101778at2759"/>
<gene>
    <name evidence="1" type="ORF">PHPALM_28607</name>
</gene>
<sequence>MVRPTASTLITASFSRVRLPSKCGAGAELPTLHVTADRSTYTSASTTPQLSLGKTSYRRAIRVLNWWETSFQLRFSASHIAGFDNTRADGGSRIAANSSFATRFASLTRDWLQVSPTVDIQGLNQIWQRISALTPLPTPRMTNTAER</sequence>
<reference evidence="1 2" key="1">
    <citation type="journal article" date="2017" name="Genome Biol. Evol.">
        <title>Phytophthora megakarya and P. palmivora, closely related causal agents of cacao black pod rot, underwent increases in genome sizes and gene numbers by different mechanisms.</title>
        <authorList>
            <person name="Ali S.S."/>
            <person name="Shao J."/>
            <person name="Lary D.J."/>
            <person name="Kronmiller B."/>
            <person name="Shen D."/>
            <person name="Strem M.D."/>
            <person name="Amoako-Attah I."/>
            <person name="Akrofi A.Y."/>
            <person name="Begoude B.A."/>
            <person name="Ten Hoopen G.M."/>
            <person name="Coulibaly K."/>
            <person name="Kebe B.I."/>
            <person name="Melnick R.L."/>
            <person name="Guiltinan M.J."/>
            <person name="Tyler B.M."/>
            <person name="Meinhardt L.W."/>
            <person name="Bailey B.A."/>
        </authorList>
    </citation>
    <scope>NUCLEOTIDE SEQUENCE [LARGE SCALE GENOMIC DNA]</scope>
    <source>
        <strain evidence="2">sbr112.9</strain>
    </source>
</reference>